<protein>
    <recommendedName>
        <fullName evidence="3">EF-hand domain-containing protein</fullName>
    </recommendedName>
</protein>
<organism evidence="4 5">
    <name type="scientific">Penstemon davidsonii</name>
    <dbReference type="NCBI Taxonomy" id="160366"/>
    <lineage>
        <taxon>Eukaryota</taxon>
        <taxon>Viridiplantae</taxon>
        <taxon>Streptophyta</taxon>
        <taxon>Embryophyta</taxon>
        <taxon>Tracheophyta</taxon>
        <taxon>Spermatophyta</taxon>
        <taxon>Magnoliopsida</taxon>
        <taxon>eudicotyledons</taxon>
        <taxon>Gunneridae</taxon>
        <taxon>Pentapetalae</taxon>
        <taxon>asterids</taxon>
        <taxon>lamiids</taxon>
        <taxon>Lamiales</taxon>
        <taxon>Plantaginaceae</taxon>
        <taxon>Cheloneae</taxon>
        <taxon>Penstemon</taxon>
    </lineage>
</organism>
<dbReference type="Pfam" id="PF13202">
    <property type="entry name" value="EF-hand_5"/>
    <property type="match status" value="1"/>
</dbReference>
<dbReference type="PANTHER" id="PTHR46824">
    <property type="entry name" value="CALCIUM-BINDING PROTEIN CML48-RELATED"/>
    <property type="match status" value="1"/>
</dbReference>
<dbReference type="PROSITE" id="PS50222">
    <property type="entry name" value="EF_HAND_2"/>
    <property type="match status" value="2"/>
</dbReference>
<evidence type="ECO:0000256" key="1">
    <source>
        <dbReference type="ARBA" id="ARBA00022837"/>
    </source>
</evidence>
<dbReference type="InterPro" id="IPR011992">
    <property type="entry name" value="EF-hand-dom_pair"/>
</dbReference>
<feature type="compositionally biased region" description="Polar residues" evidence="2">
    <location>
        <begin position="55"/>
        <end position="70"/>
    </location>
</feature>
<feature type="domain" description="EF-hand" evidence="3">
    <location>
        <begin position="237"/>
        <end position="272"/>
    </location>
</feature>
<feature type="compositionally biased region" description="Low complexity" evidence="2">
    <location>
        <begin position="149"/>
        <end position="163"/>
    </location>
</feature>
<feature type="compositionally biased region" description="Pro residues" evidence="2">
    <location>
        <begin position="15"/>
        <end position="24"/>
    </location>
</feature>
<dbReference type="PROSITE" id="PS00018">
    <property type="entry name" value="EF_HAND_1"/>
    <property type="match status" value="2"/>
</dbReference>
<comment type="caution">
    <text evidence="4">The sequence shown here is derived from an EMBL/GenBank/DDBJ whole genome shotgun (WGS) entry which is preliminary data.</text>
</comment>
<evidence type="ECO:0000259" key="3">
    <source>
        <dbReference type="PROSITE" id="PS50222"/>
    </source>
</evidence>
<dbReference type="InterPro" id="IPR002048">
    <property type="entry name" value="EF_hand_dom"/>
</dbReference>
<feature type="compositionally biased region" description="Low complexity" evidence="2">
    <location>
        <begin position="1"/>
        <end position="14"/>
    </location>
</feature>
<keyword evidence="5" id="KW-1185">Reference proteome</keyword>
<dbReference type="PANTHER" id="PTHR46824:SF2">
    <property type="entry name" value="CALCIUM-BINDING PROTEIN CML48-RELATED"/>
    <property type="match status" value="1"/>
</dbReference>
<proteinExistence type="predicted"/>
<keyword evidence="1" id="KW-0106">Calcium</keyword>
<evidence type="ECO:0000256" key="2">
    <source>
        <dbReference type="SAM" id="MobiDB-lite"/>
    </source>
</evidence>
<evidence type="ECO:0000313" key="5">
    <source>
        <dbReference type="Proteomes" id="UP001291926"/>
    </source>
</evidence>
<dbReference type="CDD" id="cd16180">
    <property type="entry name" value="EFh_PEF_Group_I"/>
    <property type="match status" value="1"/>
</dbReference>
<dbReference type="Proteomes" id="UP001291926">
    <property type="component" value="Unassembled WGS sequence"/>
</dbReference>
<evidence type="ECO:0000313" key="4">
    <source>
        <dbReference type="EMBL" id="KAK4492267.1"/>
    </source>
</evidence>
<dbReference type="InterPro" id="IPR018247">
    <property type="entry name" value="EF_Hand_1_Ca_BS"/>
</dbReference>
<dbReference type="SUPFAM" id="SSF47473">
    <property type="entry name" value="EF-hand"/>
    <property type="match status" value="1"/>
</dbReference>
<dbReference type="SMART" id="SM00054">
    <property type="entry name" value="EFh"/>
    <property type="match status" value="2"/>
</dbReference>
<dbReference type="Gene3D" id="1.10.238.10">
    <property type="entry name" value="EF-hand"/>
    <property type="match status" value="1"/>
</dbReference>
<reference evidence="4 5" key="1">
    <citation type="journal article" date="2023" name="bioRxiv">
        <title>Genome report: Whole genome sequence and annotation of Penstemon davidsonii.</title>
        <authorList>
            <person name="Ostevik K.L."/>
            <person name="Alabady M."/>
            <person name="Zhang M."/>
            <person name="Rausher M.D."/>
        </authorList>
    </citation>
    <scope>NUCLEOTIDE SEQUENCE [LARGE SCALE GENOMIC DNA]</scope>
    <source>
        <strain evidence="4">DNT005</strain>
        <tissue evidence="4">Whole leaf</tissue>
    </source>
</reference>
<gene>
    <name evidence="4" type="ORF">RD792_003070</name>
</gene>
<dbReference type="InterPro" id="IPR044590">
    <property type="entry name" value="CML48/49/50"/>
</dbReference>
<name>A0ABR0DSS1_9LAMI</name>
<accession>A0ABR0DSS1</accession>
<feature type="region of interest" description="Disordered" evidence="2">
    <location>
        <begin position="1"/>
        <end position="169"/>
    </location>
</feature>
<sequence>MDASYYSGSRGPYSPSAPPAPEPDQPLTGSAPISHPHSSSFGAGPTPPAKGYGSFGSSPSTPPQGYSSFGSGPIPPAQGYGSFGSGPTLRAQGYGSFGPGPTPPPQGYGSFGSGPTPSPQGYGSFGSGPTPPPQGYGSFGSGPAPPPQGYDYYPHQQQQQQNYSSFPPGTHPDVIRSYQMVDRNQNGYIEETELQEALSLNYQKFSIRTLRFLIFLFKNHAESSSKIGPKEFAEVWSCLSEWRAIFERFDRDRSGKIDAVELRDCLYSLGYALPPSVLQVLISKYDDGSGRRVELNFDSFVECGMIVKGLTEKFKEKDQRYTGSATLNYETFMSMIIPFLI</sequence>
<feature type="domain" description="EF-hand" evidence="3">
    <location>
        <begin position="169"/>
        <end position="204"/>
    </location>
</feature>
<dbReference type="Pfam" id="PF13405">
    <property type="entry name" value="EF-hand_6"/>
    <property type="match status" value="1"/>
</dbReference>
<dbReference type="EMBL" id="JAYDYQ010001087">
    <property type="protein sequence ID" value="KAK4492267.1"/>
    <property type="molecule type" value="Genomic_DNA"/>
</dbReference>